<dbReference type="Gene3D" id="3.40.50.150">
    <property type="entry name" value="Vaccinia Virus protein VP39"/>
    <property type="match status" value="1"/>
</dbReference>
<evidence type="ECO:0008006" key="3">
    <source>
        <dbReference type="Google" id="ProtNLM"/>
    </source>
</evidence>
<evidence type="ECO:0000313" key="1">
    <source>
        <dbReference type="EMBL" id="SBT06007.1"/>
    </source>
</evidence>
<name>A0A1A8XNK6_9RHOO</name>
<keyword evidence="2" id="KW-1185">Reference proteome</keyword>
<reference evidence="1 2" key="1">
    <citation type="submission" date="2016-06" db="EMBL/GenBank/DDBJ databases">
        <authorList>
            <person name="Kjaerup R.B."/>
            <person name="Dalgaard T.S."/>
            <person name="Juul-Madsen H.R."/>
        </authorList>
    </citation>
    <scope>NUCLEOTIDE SEQUENCE [LARGE SCALE GENOMIC DNA]</scope>
    <source>
        <strain evidence="1">2</strain>
    </source>
</reference>
<dbReference type="RefSeq" id="WP_186410358.1">
    <property type="nucleotide sequence ID" value="NZ_FLQY01000080.1"/>
</dbReference>
<dbReference type="Proteomes" id="UP000199600">
    <property type="component" value="Unassembled WGS sequence"/>
</dbReference>
<proteinExistence type="predicted"/>
<dbReference type="EMBL" id="FLQY01000080">
    <property type="protein sequence ID" value="SBT06007.1"/>
    <property type="molecule type" value="Genomic_DNA"/>
</dbReference>
<dbReference type="AlphaFoldDB" id="A0A1A8XNK6"/>
<accession>A0A1A8XNK6</accession>
<protein>
    <recommendedName>
        <fullName evidence="3">Methyltransferase type 11</fullName>
    </recommendedName>
</protein>
<evidence type="ECO:0000313" key="2">
    <source>
        <dbReference type="Proteomes" id="UP000199600"/>
    </source>
</evidence>
<organism evidence="1 2">
    <name type="scientific">Candidatus Propionivibrio aalborgensis</name>
    <dbReference type="NCBI Taxonomy" id="1860101"/>
    <lineage>
        <taxon>Bacteria</taxon>
        <taxon>Pseudomonadati</taxon>
        <taxon>Pseudomonadota</taxon>
        <taxon>Betaproteobacteria</taxon>
        <taxon>Rhodocyclales</taxon>
        <taxon>Rhodocyclaceae</taxon>
        <taxon>Propionivibrio</taxon>
    </lineage>
</organism>
<dbReference type="SUPFAM" id="SSF53335">
    <property type="entry name" value="S-adenosyl-L-methionine-dependent methyltransferases"/>
    <property type="match status" value="1"/>
</dbReference>
<sequence length="229" mass="26305">MGFRNHELYIQQNKNLFKGPFLEIGAKDYGSTVNLRSLFPKEAYIGVDMSPGKGVDRVIDFTSPFDQIDTTLGGERFNTIFCLSVLEHCDQPFLMAANITRLLGANGCLYVSVPHAWKFHGYPSDYWRFTPEGVKKLFPDLSFDESVARLTTDVVDDFRMIDEDLARIRLKGSWFRKRGQVLRSLSADLLTLLGYAGLFPWLTQHRYLMPPTTIEMIGYWKRQSLETND</sequence>
<dbReference type="InterPro" id="IPR029063">
    <property type="entry name" value="SAM-dependent_MTases_sf"/>
</dbReference>
<gene>
    <name evidence="1" type="ORF">PROAA_1700004</name>
</gene>